<protein>
    <submittedName>
        <fullName evidence="2">(diamondback moth) hypothetical protein</fullName>
    </submittedName>
</protein>
<evidence type="ECO:0000256" key="1">
    <source>
        <dbReference type="SAM" id="MobiDB-lite"/>
    </source>
</evidence>
<dbReference type="EMBL" id="CAJHNJ030000017">
    <property type="protein sequence ID" value="CAG9115905.1"/>
    <property type="molecule type" value="Genomic_DNA"/>
</dbReference>
<feature type="compositionally biased region" description="Polar residues" evidence="1">
    <location>
        <begin position="93"/>
        <end position="103"/>
    </location>
</feature>
<feature type="region of interest" description="Disordered" evidence="1">
    <location>
        <begin position="47"/>
        <end position="103"/>
    </location>
</feature>
<accession>A0A8S4EJT3</accession>
<keyword evidence="3" id="KW-1185">Reference proteome</keyword>
<organism evidence="2 3">
    <name type="scientific">Plutella xylostella</name>
    <name type="common">Diamondback moth</name>
    <name type="synonym">Plutella maculipennis</name>
    <dbReference type="NCBI Taxonomy" id="51655"/>
    <lineage>
        <taxon>Eukaryota</taxon>
        <taxon>Metazoa</taxon>
        <taxon>Ecdysozoa</taxon>
        <taxon>Arthropoda</taxon>
        <taxon>Hexapoda</taxon>
        <taxon>Insecta</taxon>
        <taxon>Pterygota</taxon>
        <taxon>Neoptera</taxon>
        <taxon>Endopterygota</taxon>
        <taxon>Lepidoptera</taxon>
        <taxon>Glossata</taxon>
        <taxon>Ditrysia</taxon>
        <taxon>Yponomeutoidea</taxon>
        <taxon>Plutellidae</taxon>
        <taxon>Plutella</taxon>
    </lineage>
</organism>
<dbReference type="Proteomes" id="UP000653454">
    <property type="component" value="Unassembled WGS sequence"/>
</dbReference>
<name>A0A8S4EJT3_PLUXY</name>
<reference evidence="2" key="1">
    <citation type="submission" date="2020-11" db="EMBL/GenBank/DDBJ databases">
        <authorList>
            <person name="Whiteford S."/>
        </authorList>
    </citation>
    <scope>NUCLEOTIDE SEQUENCE</scope>
</reference>
<comment type="caution">
    <text evidence="2">The sequence shown here is derived from an EMBL/GenBank/DDBJ whole genome shotgun (WGS) entry which is preliminary data.</text>
</comment>
<proteinExistence type="predicted"/>
<evidence type="ECO:0000313" key="2">
    <source>
        <dbReference type="EMBL" id="CAG9115905.1"/>
    </source>
</evidence>
<evidence type="ECO:0000313" key="3">
    <source>
        <dbReference type="Proteomes" id="UP000653454"/>
    </source>
</evidence>
<gene>
    <name evidence="2" type="ORF">PLXY2_LOCUS5866</name>
</gene>
<dbReference type="AlphaFoldDB" id="A0A8S4EJT3"/>
<sequence>MIVRVWLGARCGGVGTERCLSVGGAGARDGGVRRRLFAGVKSLSMWGSRSRRGSPQHRSISLPEKSEQTTTRPFGQPLCFVNNENGDPPPSILKSTGSVRKRK</sequence>